<sequence>MPDVQTLLPFRRIDRDSSRFVPRDVDQSMLPCIPGHPQVHKQLIPIVSDQRNCITHRLMPFHLMVRLHTALRAMPSAREVRKNTYPSPIKRGKCLCTAHFFKMRPCILQVL</sequence>
<dbReference type="AlphaFoldDB" id="A0AAW3NJB3"/>
<evidence type="ECO:0000313" key="1">
    <source>
        <dbReference type="EMBL" id="KVT57909.1"/>
    </source>
</evidence>
<comment type="caution">
    <text evidence="1">The sequence shown here is derived from an EMBL/GenBank/DDBJ whole genome shotgun (WGS) entry which is preliminary data.</text>
</comment>
<dbReference type="EMBL" id="LPDO01000040">
    <property type="protein sequence ID" value="KVT57909.1"/>
    <property type="molecule type" value="Genomic_DNA"/>
</dbReference>
<reference evidence="1 2" key="1">
    <citation type="submission" date="2015-11" db="EMBL/GenBank/DDBJ databases">
        <title>Expanding the genomic diversity of Burkholderia species for the development of highly accurate diagnostics.</title>
        <authorList>
            <person name="Sahl J."/>
            <person name="Keim P."/>
            <person name="Wagner D."/>
        </authorList>
    </citation>
    <scope>NUCLEOTIDE SEQUENCE [LARGE SCALE GENOMIC DNA]</scope>
    <source>
        <strain evidence="1 2">MSMB1137WGS</strain>
    </source>
</reference>
<accession>A0AAW3NJB3</accession>
<gene>
    <name evidence="1" type="ORF">WK53_28025</name>
</gene>
<dbReference type="Proteomes" id="UP000056732">
    <property type="component" value="Unassembled WGS sequence"/>
</dbReference>
<protein>
    <submittedName>
        <fullName evidence="1">Uncharacterized protein</fullName>
    </submittedName>
</protein>
<evidence type="ECO:0000313" key="2">
    <source>
        <dbReference type="Proteomes" id="UP000056732"/>
    </source>
</evidence>
<name>A0AAW3NJB3_9BURK</name>
<organism evidence="1 2">
    <name type="scientific">Burkholderia ubonensis</name>
    <dbReference type="NCBI Taxonomy" id="101571"/>
    <lineage>
        <taxon>Bacteria</taxon>
        <taxon>Pseudomonadati</taxon>
        <taxon>Pseudomonadota</taxon>
        <taxon>Betaproteobacteria</taxon>
        <taxon>Burkholderiales</taxon>
        <taxon>Burkholderiaceae</taxon>
        <taxon>Burkholderia</taxon>
        <taxon>Burkholderia cepacia complex</taxon>
    </lineage>
</organism>
<proteinExistence type="predicted"/>